<keyword evidence="5" id="KW-0597">Phosphoprotein</keyword>
<evidence type="ECO:0000256" key="14">
    <source>
        <dbReference type="SAM" id="Phobius"/>
    </source>
</evidence>
<dbReference type="InterPro" id="IPR033463">
    <property type="entry name" value="sCache_3"/>
</dbReference>
<organism evidence="16 17">
    <name type="scientific">Lysinibacillus xylanilyticus</name>
    <dbReference type="NCBI Taxonomy" id="582475"/>
    <lineage>
        <taxon>Bacteria</taxon>
        <taxon>Bacillati</taxon>
        <taxon>Bacillota</taxon>
        <taxon>Bacilli</taxon>
        <taxon>Bacillales</taxon>
        <taxon>Bacillaceae</taxon>
        <taxon>Lysinibacillus</taxon>
    </lineage>
</organism>
<dbReference type="SUPFAM" id="SSF55890">
    <property type="entry name" value="Sporulation response regulatory protein Spo0B"/>
    <property type="match status" value="1"/>
</dbReference>
<dbReference type="InterPro" id="IPR036890">
    <property type="entry name" value="HATPase_C_sf"/>
</dbReference>
<evidence type="ECO:0000313" key="17">
    <source>
        <dbReference type="Proteomes" id="UP000037326"/>
    </source>
</evidence>
<dbReference type="PROSITE" id="PS50109">
    <property type="entry name" value="HIS_KIN"/>
    <property type="match status" value="1"/>
</dbReference>
<dbReference type="SMART" id="SM00387">
    <property type="entry name" value="HATPase_c"/>
    <property type="match status" value="1"/>
</dbReference>
<keyword evidence="12" id="KW-0902">Two-component regulatory system</keyword>
<evidence type="ECO:0000256" key="7">
    <source>
        <dbReference type="ARBA" id="ARBA00022692"/>
    </source>
</evidence>
<dbReference type="Pfam" id="PF02518">
    <property type="entry name" value="HATPase_c"/>
    <property type="match status" value="1"/>
</dbReference>
<dbReference type="GO" id="GO:0005886">
    <property type="term" value="C:plasma membrane"/>
    <property type="evidence" value="ECO:0007669"/>
    <property type="project" value="UniProtKB-SubCell"/>
</dbReference>
<keyword evidence="13 14" id="KW-0472">Membrane</keyword>
<feature type="transmembrane region" description="Helical" evidence="14">
    <location>
        <begin position="174"/>
        <end position="196"/>
    </location>
</feature>
<keyword evidence="10" id="KW-0067">ATP-binding</keyword>
<dbReference type="InterPro" id="IPR016120">
    <property type="entry name" value="Sig_transdc_His_kin_SpoOB"/>
</dbReference>
<dbReference type="Pfam" id="PF17203">
    <property type="entry name" value="sCache_3_2"/>
    <property type="match status" value="1"/>
</dbReference>
<dbReference type="GO" id="GO:0005524">
    <property type="term" value="F:ATP binding"/>
    <property type="evidence" value="ECO:0007669"/>
    <property type="project" value="UniProtKB-KW"/>
</dbReference>
<proteinExistence type="predicted"/>
<evidence type="ECO:0000313" key="16">
    <source>
        <dbReference type="EMBL" id="KMY33835.1"/>
    </source>
</evidence>
<evidence type="ECO:0000256" key="3">
    <source>
        <dbReference type="ARBA" id="ARBA00012438"/>
    </source>
</evidence>
<feature type="domain" description="Histidine kinase" evidence="15">
    <location>
        <begin position="333"/>
        <end position="527"/>
    </location>
</feature>
<dbReference type="InterPro" id="IPR005467">
    <property type="entry name" value="His_kinase_dom"/>
</dbReference>
<evidence type="ECO:0000256" key="4">
    <source>
        <dbReference type="ARBA" id="ARBA00022475"/>
    </source>
</evidence>
<dbReference type="PANTHER" id="PTHR44936">
    <property type="entry name" value="SENSOR PROTEIN CREC"/>
    <property type="match status" value="1"/>
</dbReference>
<comment type="subcellular location">
    <subcellularLocation>
        <location evidence="2">Cell membrane</location>
        <topology evidence="2">Multi-pass membrane protein</topology>
    </subcellularLocation>
</comment>
<keyword evidence="4" id="KW-1003">Cell membrane</keyword>
<dbReference type="InterPro" id="IPR029151">
    <property type="entry name" value="Sensor-like_sf"/>
</dbReference>
<dbReference type="EC" id="2.7.13.3" evidence="3"/>
<dbReference type="InterPro" id="IPR050980">
    <property type="entry name" value="2C_sensor_his_kinase"/>
</dbReference>
<dbReference type="EMBL" id="LFXJ01000002">
    <property type="protein sequence ID" value="KMY33835.1"/>
    <property type="molecule type" value="Genomic_DNA"/>
</dbReference>
<evidence type="ECO:0000256" key="10">
    <source>
        <dbReference type="ARBA" id="ARBA00022840"/>
    </source>
</evidence>
<keyword evidence="9" id="KW-0418">Kinase</keyword>
<keyword evidence="11 14" id="KW-1133">Transmembrane helix</keyword>
<dbReference type="SUPFAM" id="SSF55874">
    <property type="entry name" value="ATPase domain of HSP90 chaperone/DNA topoisomerase II/histidine kinase"/>
    <property type="match status" value="1"/>
</dbReference>
<evidence type="ECO:0000256" key="2">
    <source>
        <dbReference type="ARBA" id="ARBA00004651"/>
    </source>
</evidence>
<evidence type="ECO:0000259" key="15">
    <source>
        <dbReference type="PROSITE" id="PS50109"/>
    </source>
</evidence>
<dbReference type="OrthoDB" id="9792686at2"/>
<dbReference type="GO" id="GO:0000155">
    <property type="term" value="F:phosphorelay sensor kinase activity"/>
    <property type="evidence" value="ECO:0007669"/>
    <property type="project" value="InterPro"/>
</dbReference>
<evidence type="ECO:0000256" key="9">
    <source>
        <dbReference type="ARBA" id="ARBA00022777"/>
    </source>
</evidence>
<dbReference type="Proteomes" id="UP000037326">
    <property type="component" value="Unassembled WGS sequence"/>
</dbReference>
<reference evidence="17" key="1">
    <citation type="submission" date="2015-07" db="EMBL/GenBank/DDBJ databases">
        <authorList>
            <consortium name="Consortium for Microbial Forensics and Genomics (microFORGE)"/>
            <person name="Knight B.M."/>
            <person name="Roberts D.P."/>
            <person name="Lin D."/>
            <person name="Hari K."/>
            <person name="Fletcher J."/>
            <person name="Melcher U."/>
            <person name="Blagden T."/>
            <person name="Winegar R.A."/>
        </authorList>
    </citation>
    <scope>NUCLEOTIDE SEQUENCE [LARGE SCALE GENOMIC DNA]</scope>
    <source>
        <strain evidence="17">DSM 23493</strain>
    </source>
</reference>
<dbReference type="AlphaFoldDB" id="A0A0K9FH57"/>
<dbReference type="RefSeq" id="WP_049663126.1">
    <property type="nucleotide sequence ID" value="NZ_LFXJ01000002.1"/>
</dbReference>
<evidence type="ECO:0000256" key="1">
    <source>
        <dbReference type="ARBA" id="ARBA00000085"/>
    </source>
</evidence>
<name>A0A0K9FH57_9BACI</name>
<dbReference type="PATRIC" id="fig|582475.4.peg.3916"/>
<comment type="caution">
    <text evidence="16">The sequence shown here is derived from an EMBL/GenBank/DDBJ whole genome shotgun (WGS) entry which is preliminary data.</text>
</comment>
<evidence type="ECO:0000256" key="13">
    <source>
        <dbReference type="ARBA" id="ARBA00023136"/>
    </source>
</evidence>
<dbReference type="PANTHER" id="PTHR44936:SF9">
    <property type="entry name" value="SENSOR PROTEIN CREC"/>
    <property type="match status" value="1"/>
</dbReference>
<comment type="catalytic activity">
    <reaction evidence="1">
        <text>ATP + protein L-histidine = ADP + protein N-phospho-L-histidine.</text>
        <dbReference type="EC" id="2.7.13.3"/>
    </reaction>
</comment>
<accession>A0A0K9FH57</accession>
<dbReference type="Gene3D" id="1.10.287.130">
    <property type="match status" value="1"/>
</dbReference>
<evidence type="ECO:0000256" key="5">
    <source>
        <dbReference type="ARBA" id="ARBA00022553"/>
    </source>
</evidence>
<evidence type="ECO:0000256" key="11">
    <source>
        <dbReference type="ARBA" id="ARBA00022989"/>
    </source>
</evidence>
<evidence type="ECO:0000256" key="8">
    <source>
        <dbReference type="ARBA" id="ARBA00022741"/>
    </source>
</evidence>
<dbReference type="Gene3D" id="3.30.565.10">
    <property type="entry name" value="Histidine kinase-like ATPase, C-terminal domain"/>
    <property type="match status" value="1"/>
</dbReference>
<keyword evidence="7 14" id="KW-0812">Transmembrane</keyword>
<keyword evidence="8" id="KW-0547">Nucleotide-binding</keyword>
<dbReference type="SUPFAM" id="SSF103190">
    <property type="entry name" value="Sensory domain-like"/>
    <property type="match status" value="1"/>
</dbReference>
<dbReference type="InterPro" id="IPR003594">
    <property type="entry name" value="HATPase_dom"/>
</dbReference>
<keyword evidence="6" id="KW-0808">Transferase</keyword>
<dbReference type="Gene3D" id="3.30.450.20">
    <property type="entry name" value="PAS domain"/>
    <property type="match status" value="2"/>
</dbReference>
<evidence type="ECO:0000256" key="12">
    <source>
        <dbReference type="ARBA" id="ARBA00023012"/>
    </source>
</evidence>
<feature type="transmembrane region" description="Helical" evidence="14">
    <location>
        <begin position="12"/>
        <end position="31"/>
    </location>
</feature>
<sequence length="539" mass="60634">MKSWFQSLTARMIFLISILILLICGMFMYLLQEHIRDTTEKQMGVEALNIAKTLASMEEIITAFDKENPSEIIQPIVEPLRKEIDAAYIVVGNSEGIRYSHPLKDKIGEKMVGGDNDAALLDRQAYISKTIGSLGESIRGKAPIILDNKIIGVVSVGFLTENIDSIIESYIHKWIKYTVIILLIGILGAIAISIYIKKLLFNMEPIQIAKLYQQNKVILETTAEGILAVDHFNQITTINKSAYEMLDSAHNKSLSDWMGTKIEHIFTPQIVAEKNIHNLELPLDEHIIILNKTPLVEKKRKIGSLYTFRKKVDIQKIIDELKQMKQYANVQRAYTHEFANKLHIILGLLVHKHYNEAIEFIKEERNIQLKNQAFLNSNVTTPLLLALIQGKIAEAAELGIKLGLNEISSSIELSKQQENAILTALGNVLQNAIETLKSWESSDKVIQLSINNYKNHYLFEIQDNGPGIDNNIYDKIFTKGVSTKEGLDRGHGLAISKKALQEINGEILLDSGDLSGACFLIIVPKGDIENDNIKKCMDY</sequence>
<protein>
    <recommendedName>
        <fullName evidence="3">histidine kinase</fullName>
        <ecNumber evidence="3">2.7.13.3</ecNumber>
    </recommendedName>
</protein>
<evidence type="ECO:0000256" key="6">
    <source>
        <dbReference type="ARBA" id="ARBA00022679"/>
    </source>
</evidence>
<dbReference type="GeneID" id="96597051"/>
<gene>
    <name evidence="16" type="ORF">ACZ11_01800</name>
</gene>